<keyword evidence="4" id="KW-0663">Pyridoxal phosphate</keyword>
<comment type="cofactor">
    <cofactor evidence="1">
        <name>pyridoxal 5'-phosphate</name>
        <dbReference type="ChEBI" id="CHEBI:597326"/>
    </cofactor>
</comment>
<dbReference type="PANTHER" id="PTHR10314">
    <property type="entry name" value="CYSTATHIONINE BETA-SYNTHASE"/>
    <property type="match status" value="1"/>
</dbReference>
<accession>A0A2G1QGT4</accession>
<protein>
    <submittedName>
        <fullName evidence="6">2,3-diaminopropionate biosynthesis protein SbnA</fullName>
    </submittedName>
</protein>
<dbReference type="NCBIfam" id="TIGR03945">
    <property type="entry name" value="PLP_SbnA_fam"/>
    <property type="match status" value="1"/>
</dbReference>
<dbReference type="AlphaFoldDB" id="A0A2G1QGT4"/>
<dbReference type="CDD" id="cd01561">
    <property type="entry name" value="CBS_like"/>
    <property type="match status" value="1"/>
</dbReference>
<reference evidence="6 7" key="1">
    <citation type="submission" date="2017-10" db="EMBL/GenBank/DDBJ databases">
        <title>Sedimentibacterium mangrovi gen. nov., sp. nov., a novel member of family Phyllobacteriacea isolated from mangrove sediment.</title>
        <authorList>
            <person name="Liao H."/>
            <person name="Tian Y."/>
        </authorList>
    </citation>
    <scope>NUCLEOTIDE SEQUENCE [LARGE SCALE GENOMIC DNA]</scope>
    <source>
        <strain evidence="6 7">X9-2-2</strain>
    </source>
</reference>
<evidence type="ECO:0000256" key="4">
    <source>
        <dbReference type="ARBA" id="ARBA00022898"/>
    </source>
</evidence>
<dbReference type="OrthoDB" id="9805733at2"/>
<keyword evidence="3" id="KW-0808">Transferase</keyword>
<dbReference type="GO" id="GO:1901605">
    <property type="term" value="P:alpha-amino acid metabolic process"/>
    <property type="evidence" value="ECO:0007669"/>
    <property type="project" value="UniProtKB-ARBA"/>
</dbReference>
<proteinExistence type="predicted"/>
<dbReference type="EMBL" id="PDVP01000025">
    <property type="protein sequence ID" value="PHP64722.1"/>
    <property type="molecule type" value="Genomic_DNA"/>
</dbReference>
<evidence type="ECO:0000256" key="1">
    <source>
        <dbReference type="ARBA" id="ARBA00001933"/>
    </source>
</evidence>
<dbReference type="InterPro" id="IPR023927">
    <property type="entry name" value="SbnA"/>
</dbReference>
<dbReference type="InterPro" id="IPR050214">
    <property type="entry name" value="Cys_Synth/Cystath_Beta-Synth"/>
</dbReference>
<evidence type="ECO:0000256" key="2">
    <source>
        <dbReference type="ARBA" id="ARBA00011738"/>
    </source>
</evidence>
<feature type="domain" description="Tryptophan synthase beta chain-like PALP" evidence="5">
    <location>
        <begin position="20"/>
        <end position="293"/>
    </location>
</feature>
<comment type="caution">
    <text evidence="6">The sequence shown here is derived from an EMBL/GenBank/DDBJ whole genome shotgun (WGS) entry which is preliminary data.</text>
</comment>
<dbReference type="Gene3D" id="3.40.50.1100">
    <property type="match status" value="2"/>
</dbReference>
<sequence>MIVNSPIELVFTNLFYRLKDFLDEQDVYLKLEGFNVTGSIKIKTAIGLIEDLEKEGAIEPGRSNIVESSSGNLGIALSLVCAAKGYKFTCVTDPNANQANIRGMQLYGANVVVVDKIDAHGGYLETRLRMIDNMLKSDPNAVWLNQYANLSNMRAHMNKTAMEIAEEFEKVDWVFVGSGTTGTLCGVSRRLHEIYPDVKIIAVEPEGSITFGGVAGKRNIPGIGTSVRPPLADYAEPDDIVYVNERQTVNSCLAFARDYHLLVGGSTGSVLAAIKNYAGSFAPGDKIVAISPDLGDKYLDTIYNAEWTERVFKPRIVAEA</sequence>
<evidence type="ECO:0000259" key="5">
    <source>
        <dbReference type="Pfam" id="PF00291"/>
    </source>
</evidence>
<dbReference type="InterPro" id="IPR001926">
    <property type="entry name" value="TrpB-like_PALP"/>
</dbReference>
<dbReference type="SUPFAM" id="SSF53686">
    <property type="entry name" value="Tryptophan synthase beta subunit-like PLP-dependent enzymes"/>
    <property type="match status" value="1"/>
</dbReference>
<dbReference type="InterPro" id="IPR036052">
    <property type="entry name" value="TrpB-like_PALP_sf"/>
</dbReference>
<organism evidence="6 7">
    <name type="scientific">Zhengella mangrovi</name>
    <dbReference type="NCBI Taxonomy" id="1982044"/>
    <lineage>
        <taxon>Bacteria</taxon>
        <taxon>Pseudomonadati</taxon>
        <taxon>Pseudomonadota</taxon>
        <taxon>Alphaproteobacteria</taxon>
        <taxon>Hyphomicrobiales</taxon>
        <taxon>Notoacmeibacteraceae</taxon>
        <taxon>Zhengella</taxon>
    </lineage>
</organism>
<dbReference type="RefSeq" id="WP_099308702.1">
    <property type="nucleotide sequence ID" value="NZ_PDVP01000025.1"/>
</dbReference>
<evidence type="ECO:0000313" key="7">
    <source>
        <dbReference type="Proteomes" id="UP000221168"/>
    </source>
</evidence>
<gene>
    <name evidence="6" type="ORF">CSC94_22875</name>
</gene>
<dbReference type="GO" id="GO:0016740">
    <property type="term" value="F:transferase activity"/>
    <property type="evidence" value="ECO:0007669"/>
    <property type="project" value="UniProtKB-KW"/>
</dbReference>
<dbReference type="Proteomes" id="UP000221168">
    <property type="component" value="Unassembled WGS sequence"/>
</dbReference>
<keyword evidence="7" id="KW-1185">Reference proteome</keyword>
<dbReference type="Pfam" id="PF00291">
    <property type="entry name" value="PALP"/>
    <property type="match status" value="1"/>
</dbReference>
<evidence type="ECO:0000256" key="3">
    <source>
        <dbReference type="ARBA" id="ARBA00022679"/>
    </source>
</evidence>
<evidence type="ECO:0000313" key="6">
    <source>
        <dbReference type="EMBL" id="PHP64722.1"/>
    </source>
</evidence>
<comment type="subunit">
    <text evidence="2">Homodimer.</text>
</comment>
<name>A0A2G1QGT4_9HYPH</name>